<accession>A0A8X6QFT0</accession>
<organism evidence="1 2">
    <name type="scientific">Nephila pilipes</name>
    <name type="common">Giant wood spider</name>
    <name type="synonym">Nephila maculata</name>
    <dbReference type="NCBI Taxonomy" id="299642"/>
    <lineage>
        <taxon>Eukaryota</taxon>
        <taxon>Metazoa</taxon>
        <taxon>Ecdysozoa</taxon>
        <taxon>Arthropoda</taxon>
        <taxon>Chelicerata</taxon>
        <taxon>Arachnida</taxon>
        <taxon>Araneae</taxon>
        <taxon>Araneomorphae</taxon>
        <taxon>Entelegynae</taxon>
        <taxon>Araneoidea</taxon>
        <taxon>Nephilidae</taxon>
        <taxon>Nephila</taxon>
    </lineage>
</organism>
<name>A0A8X6QFT0_NEPPI</name>
<keyword evidence="2" id="KW-1185">Reference proteome</keyword>
<gene>
    <name evidence="1" type="ORF">NPIL_297881</name>
</gene>
<dbReference type="AlphaFoldDB" id="A0A8X6QFT0"/>
<sequence>MILDRNFARSRATNILSSNTVVLTVARFRPLSEFHCDESMFGQVLMHMSKHLAIWKASHQKFFLTQSFISVSKVNIGQIGVRDTILVALS</sequence>
<comment type="caution">
    <text evidence="1">The sequence shown here is derived from an EMBL/GenBank/DDBJ whole genome shotgun (WGS) entry which is preliminary data.</text>
</comment>
<evidence type="ECO:0000313" key="2">
    <source>
        <dbReference type="Proteomes" id="UP000887013"/>
    </source>
</evidence>
<protein>
    <submittedName>
        <fullName evidence="1">Uncharacterized protein</fullName>
    </submittedName>
</protein>
<reference evidence="1" key="1">
    <citation type="submission" date="2020-08" db="EMBL/GenBank/DDBJ databases">
        <title>Multicomponent nature underlies the extraordinary mechanical properties of spider dragline silk.</title>
        <authorList>
            <person name="Kono N."/>
            <person name="Nakamura H."/>
            <person name="Mori M."/>
            <person name="Yoshida Y."/>
            <person name="Ohtoshi R."/>
            <person name="Malay A.D."/>
            <person name="Moran D.A.P."/>
            <person name="Tomita M."/>
            <person name="Numata K."/>
            <person name="Arakawa K."/>
        </authorList>
    </citation>
    <scope>NUCLEOTIDE SEQUENCE</scope>
</reference>
<dbReference type="Proteomes" id="UP000887013">
    <property type="component" value="Unassembled WGS sequence"/>
</dbReference>
<dbReference type="EMBL" id="BMAW01127824">
    <property type="protein sequence ID" value="GFU22838.1"/>
    <property type="molecule type" value="Genomic_DNA"/>
</dbReference>
<evidence type="ECO:0000313" key="1">
    <source>
        <dbReference type="EMBL" id="GFU22838.1"/>
    </source>
</evidence>
<proteinExistence type="predicted"/>